<dbReference type="RefSeq" id="WP_138198188.1">
    <property type="nucleotide sequence ID" value="NZ_VCIW01000037.1"/>
</dbReference>
<evidence type="ECO:0000259" key="1">
    <source>
        <dbReference type="Pfam" id="PF22422"/>
    </source>
</evidence>
<name>A0A5R9G271_9BACL</name>
<dbReference type="Proteomes" id="UP000309676">
    <property type="component" value="Unassembled WGS sequence"/>
</dbReference>
<keyword evidence="3" id="KW-1185">Reference proteome</keyword>
<dbReference type="InterPro" id="IPR012341">
    <property type="entry name" value="6hp_glycosidase-like_sf"/>
</dbReference>
<dbReference type="InterPro" id="IPR008928">
    <property type="entry name" value="6-hairpin_glycosidase_sf"/>
</dbReference>
<dbReference type="InterPro" id="IPR054491">
    <property type="entry name" value="MGH1-like_GH"/>
</dbReference>
<dbReference type="Pfam" id="PF22422">
    <property type="entry name" value="MGH1-like_GH"/>
    <property type="match status" value="1"/>
</dbReference>
<protein>
    <recommendedName>
        <fullName evidence="1">Mannosylglycerate hydrolase MGH1-like glycoside hydrolase domain-containing protein</fullName>
    </recommendedName>
</protein>
<dbReference type="SUPFAM" id="SSF48208">
    <property type="entry name" value="Six-hairpin glycosidases"/>
    <property type="match status" value="1"/>
</dbReference>
<reference evidence="2 3" key="1">
    <citation type="submission" date="2019-05" db="EMBL/GenBank/DDBJ databases">
        <authorList>
            <person name="Narsing Rao M.P."/>
            <person name="Li W.J."/>
        </authorList>
    </citation>
    <scope>NUCLEOTIDE SEQUENCE [LARGE SCALE GENOMIC DNA]</scope>
    <source>
        <strain evidence="2 3">SYSU_K30003</strain>
    </source>
</reference>
<sequence>MSEQLGETLDRLRAVDTAERIGRGKKASDERIAEEFAASGAAFVACGGNTSALETTYYTAMRTLLDCIVPNREGKPILQEGGVYHGCWLESTGTINVELLSRFLPSVAQATFEQFADLQRTDGLIPYKITADGAVFKQIQLVTPPARSVWTHAELHGGDERFLRKMYQALSRYDDWLATYRNTRGTGCVEAFCAFDTGHDLSPRFWHTPDTPYGNDPARCDPQSPLLPFLAPDLTASVYCSRKYLARMARSLGDDAAAAAWEAKAEQSSRCLIEHCFDETDGFFYDVDRHGRFVRIQSDVLLRVLASEVGDDAFFASSLRRYVLNTRKFFAKYPFASIAMDDPRFDPHSTYNSWAGPSNFLTLLRAPRAFELHGRHVELTWATQSIVSAVSRMTRFGQTLSPWTGEEGFTEAYSPAAICALDYVERLSGVLPTPEGELWFTALLPNAADHGAVLAESVGYRRDVDGSRFEFVHGASGGEIYRDGALLYRVPAGVRVVTDRAGELRSIVGMGVAPAEGSFEHGGTTYPIRVEGNETLRFDRDARAFASEGGPGVVPPGWE</sequence>
<dbReference type="Gene3D" id="1.50.10.10">
    <property type="match status" value="1"/>
</dbReference>
<feature type="domain" description="Mannosylglycerate hydrolase MGH1-like glycoside hydrolase" evidence="1">
    <location>
        <begin position="103"/>
        <end position="413"/>
    </location>
</feature>
<dbReference type="AlphaFoldDB" id="A0A5R9G271"/>
<accession>A0A5R9G271</accession>
<gene>
    <name evidence="2" type="ORF">FE782_30780</name>
</gene>
<dbReference type="EMBL" id="VCIW01000037">
    <property type="protein sequence ID" value="TLS48396.1"/>
    <property type="molecule type" value="Genomic_DNA"/>
</dbReference>
<evidence type="ECO:0000313" key="2">
    <source>
        <dbReference type="EMBL" id="TLS48396.1"/>
    </source>
</evidence>
<evidence type="ECO:0000313" key="3">
    <source>
        <dbReference type="Proteomes" id="UP000309676"/>
    </source>
</evidence>
<comment type="caution">
    <text evidence="2">The sequence shown here is derived from an EMBL/GenBank/DDBJ whole genome shotgun (WGS) entry which is preliminary data.</text>
</comment>
<dbReference type="OrthoDB" id="7936679at2"/>
<proteinExistence type="predicted"/>
<dbReference type="GO" id="GO:0005975">
    <property type="term" value="P:carbohydrate metabolic process"/>
    <property type="evidence" value="ECO:0007669"/>
    <property type="project" value="InterPro"/>
</dbReference>
<organism evidence="2 3">
    <name type="scientific">Paenibacillus antri</name>
    <dbReference type="NCBI Taxonomy" id="2582848"/>
    <lineage>
        <taxon>Bacteria</taxon>
        <taxon>Bacillati</taxon>
        <taxon>Bacillota</taxon>
        <taxon>Bacilli</taxon>
        <taxon>Bacillales</taxon>
        <taxon>Paenibacillaceae</taxon>
        <taxon>Paenibacillus</taxon>
    </lineage>
</organism>